<dbReference type="GeneID" id="17318854"/>
<accession>R7QTK2</accession>
<dbReference type="Gramene" id="CDF40841">
    <property type="protein sequence ID" value="CDF40841"/>
    <property type="gene ID" value="CHC_T00007480001"/>
</dbReference>
<gene>
    <name evidence="1" type="ORF">CHC_T00007480001</name>
</gene>
<dbReference type="AlphaFoldDB" id="R7QTK2"/>
<organism evidence="1 2">
    <name type="scientific">Chondrus crispus</name>
    <name type="common">Carrageen Irish moss</name>
    <name type="synonym">Polymorpha crispa</name>
    <dbReference type="NCBI Taxonomy" id="2769"/>
    <lineage>
        <taxon>Eukaryota</taxon>
        <taxon>Rhodophyta</taxon>
        <taxon>Florideophyceae</taxon>
        <taxon>Rhodymeniophycidae</taxon>
        <taxon>Gigartinales</taxon>
        <taxon>Gigartinaceae</taxon>
        <taxon>Chondrus</taxon>
    </lineage>
</organism>
<name>R7QTK2_CHOCR</name>
<reference evidence="2" key="1">
    <citation type="journal article" date="2013" name="Proc. Natl. Acad. Sci. U.S.A.">
        <title>Genome structure and metabolic features in the red seaweed Chondrus crispus shed light on evolution of the Archaeplastida.</title>
        <authorList>
            <person name="Collen J."/>
            <person name="Porcel B."/>
            <person name="Carre W."/>
            <person name="Ball S.G."/>
            <person name="Chaparro C."/>
            <person name="Tonon T."/>
            <person name="Barbeyron T."/>
            <person name="Michel G."/>
            <person name="Noel B."/>
            <person name="Valentin K."/>
            <person name="Elias M."/>
            <person name="Artiguenave F."/>
            <person name="Arun A."/>
            <person name="Aury J.M."/>
            <person name="Barbosa-Neto J.F."/>
            <person name="Bothwell J.H."/>
            <person name="Bouget F.Y."/>
            <person name="Brillet L."/>
            <person name="Cabello-Hurtado F."/>
            <person name="Capella-Gutierrez S."/>
            <person name="Charrier B."/>
            <person name="Cladiere L."/>
            <person name="Cock J.M."/>
            <person name="Coelho S.M."/>
            <person name="Colleoni C."/>
            <person name="Czjzek M."/>
            <person name="Da Silva C."/>
            <person name="Delage L."/>
            <person name="Denoeud F."/>
            <person name="Deschamps P."/>
            <person name="Dittami S.M."/>
            <person name="Gabaldon T."/>
            <person name="Gachon C.M."/>
            <person name="Groisillier A."/>
            <person name="Herve C."/>
            <person name="Jabbari K."/>
            <person name="Katinka M."/>
            <person name="Kloareg B."/>
            <person name="Kowalczyk N."/>
            <person name="Labadie K."/>
            <person name="Leblanc C."/>
            <person name="Lopez P.J."/>
            <person name="McLachlan D.H."/>
            <person name="Meslet-Cladiere L."/>
            <person name="Moustafa A."/>
            <person name="Nehr Z."/>
            <person name="Nyvall Collen P."/>
            <person name="Panaud O."/>
            <person name="Partensky F."/>
            <person name="Poulain J."/>
            <person name="Rensing S.A."/>
            <person name="Rousvoal S."/>
            <person name="Samson G."/>
            <person name="Symeonidi A."/>
            <person name="Weissenbach J."/>
            <person name="Zambounis A."/>
            <person name="Wincker P."/>
            <person name="Boyen C."/>
        </authorList>
    </citation>
    <scope>NUCLEOTIDE SEQUENCE [LARGE SCALE GENOMIC DNA]</scope>
    <source>
        <strain evidence="2">cv. Stackhouse</strain>
    </source>
</reference>
<proteinExistence type="predicted"/>
<evidence type="ECO:0000313" key="1">
    <source>
        <dbReference type="EMBL" id="CDF40841.1"/>
    </source>
</evidence>
<dbReference type="RefSeq" id="XP_005711135.1">
    <property type="nucleotide sequence ID" value="XM_005711078.1"/>
</dbReference>
<dbReference type="KEGG" id="ccp:CHC_T00007480001"/>
<sequence>MTLLTSYYESESIGKAELCIWGARIMHGIEKDIVLVMERMVPSSIRGTSILALRVTCLEYKNSSNAKTDFVWKKSMQAEKRTVGNFTGEWILNITDILTTTMGVWNKKRKRQKKKEGNILWKSGKKSMVQEWTSRGIAVTSSTLGKSRLGTPT</sequence>
<evidence type="ECO:0000313" key="2">
    <source>
        <dbReference type="Proteomes" id="UP000012073"/>
    </source>
</evidence>
<dbReference type="EMBL" id="HG002260">
    <property type="protein sequence ID" value="CDF40841.1"/>
    <property type="molecule type" value="Genomic_DNA"/>
</dbReference>
<protein>
    <submittedName>
        <fullName evidence="1">Uncharacterized protein</fullName>
    </submittedName>
</protein>
<keyword evidence="2" id="KW-1185">Reference proteome</keyword>
<dbReference type="Proteomes" id="UP000012073">
    <property type="component" value="Unassembled WGS sequence"/>
</dbReference>